<evidence type="ECO:0000313" key="2">
    <source>
        <dbReference type="Proteomes" id="UP000218628"/>
    </source>
</evidence>
<dbReference type="Proteomes" id="UP000218628">
    <property type="component" value="Chromosome"/>
</dbReference>
<sequence length="309" mass="31019">MSSHTTASQTLFFRQPSFRRLGASLCLSGALAAALGGCATLNSSPSASAEASSESTAASHATVLQDSEGFRLFTGRGPVEEAVFEGPAAPASYSYVEFERRGEPEGTMKVSVSDGSGTTVEVVAGGSGEGAGVWVRNTASASAPSLSSSGSSSSGPSGSAKSAGAVSVPYSSARVTASTSQLTDDAEWMVSVRAAGIDSSGEFEAPDGVPLTSQSAEVGEIQMQGSRGFVHDTVSKSGSGSVAVENRSDAKMTVYCAGVDRKERSVPAGGRVFVEDLGVRASAGSPLFCGVVTPDSTASWNVTALGGRA</sequence>
<name>A0A291DCQ9_9MICC</name>
<accession>A0A291DCQ9</accession>
<dbReference type="RefSeq" id="WP_096740579.1">
    <property type="nucleotide sequence ID" value="NZ_CP023510.1"/>
</dbReference>
<evidence type="ECO:0000313" key="1">
    <source>
        <dbReference type="EMBL" id="ATF62194.1"/>
    </source>
</evidence>
<dbReference type="AlphaFoldDB" id="A0A291DCQ9"/>
<reference evidence="2" key="1">
    <citation type="submission" date="2017-09" db="EMBL/GenBank/DDBJ databases">
        <title>FDA dAtabase for Regulatory Grade micrObial Sequences (FDA-ARGOS): Supporting development and validation of Infectious Disease Dx tests.</title>
        <authorList>
            <person name="Minogue T."/>
            <person name="Wolcott M."/>
            <person name="Wasieloski L."/>
            <person name="Aguilar W."/>
            <person name="Moore D."/>
            <person name="Tallon L."/>
            <person name="Sadzewicz L."/>
            <person name="Ott S."/>
            <person name="Zhao X."/>
            <person name="Nagaraj S."/>
            <person name="Vavikolanu K."/>
            <person name="Aluvathingal J."/>
            <person name="Nadendla S."/>
            <person name="Sichtig H."/>
        </authorList>
    </citation>
    <scope>NUCLEOTIDE SEQUENCE [LARGE SCALE GENOMIC DNA]</scope>
    <source>
        <strain evidence="2">FDAARGOS_369</strain>
    </source>
</reference>
<dbReference type="EMBL" id="CP023510">
    <property type="protein sequence ID" value="ATF62194.1"/>
    <property type="molecule type" value="Genomic_DNA"/>
</dbReference>
<proteinExistence type="predicted"/>
<organism evidence="1 2">
    <name type="scientific">Rothia mucilaginosa</name>
    <dbReference type="NCBI Taxonomy" id="43675"/>
    <lineage>
        <taxon>Bacteria</taxon>
        <taxon>Bacillati</taxon>
        <taxon>Actinomycetota</taxon>
        <taxon>Actinomycetes</taxon>
        <taxon>Micrococcales</taxon>
        <taxon>Micrococcaceae</taxon>
        <taxon>Rothia</taxon>
    </lineage>
</organism>
<gene>
    <name evidence="1" type="ORF">CO690_00330</name>
</gene>
<protein>
    <submittedName>
        <fullName evidence="1">Uncharacterized protein</fullName>
    </submittedName>
</protein>